<proteinExistence type="predicted"/>
<feature type="compositionally biased region" description="Basic and acidic residues" evidence="1">
    <location>
        <begin position="167"/>
        <end position="176"/>
    </location>
</feature>
<feature type="domain" description="Reverse transcriptase Ty1/copia-type" evidence="2">
    <location>
        <begin position="298"/>
        <end position="508"/>
    </location>
</feature>
<feature type="compositionally biased region" description="Polar residues" evidence="1">
    <location>
        <begin position="190"/>
        <end position="206"/>
    </location>
</feature>
<name>A0A8S3Q1N8_MYTED</name>
<sequence>MSKTMGKHLVGLHEARKAFVASESSEKIRRALRKQVRPSDNQWKGPGTVIGQDNVVVFIRYGGTYVRVHECRILRDIDEQKDKKNKQQEKRVTLKEGLKTQNLNKNKAEHEVLYYDSDEEEDSHANNQSDNEQGESDNEVEGHESELGSQAGDSELDSNNPVNQGHESYEESRSGGDLELDNDNYEDTPVSEQSYEQATSVVHSRSVNSECNKALLLKKGPKKYRKPEDLKGNKLSIDLRTVDKLQDVKSDTDQDTEDDEESEEALFNEIDFCDARKAELENWKKHHVYQEVEDYGQSYVSTRWVYTIKEADNEIHRKARLVAKGFEEDCLDEIQKNSPTCDKQSLRLILSIIMQKKWSINSIDIKTAFLQGEKMQRKVHLRPPKEANANGKLWLLEKCVYGLADASFKWYEKVKKTLNECDGTESKVDPAVFYWYNSNGLAGVLAVHVDDFLWAGTNLFETEIISKIREKFSVGKEASESFKYLGLGLSHADDKIILSQTDYVEVLKTVSIDRKRPNDSQLSSVEQTVLRSKVGQLLWLAKQTRPSIAFDIAMIASKLKTSTIEDFKRVNKLLRKVRNDPVSLHFKDLREHVELLLYTDASFGNLPDGGSQGGFVIMLLGENGKINPITWQSKKIRRVVRSTLASEALALADGIDCATSLATLYNELVFNKCTTEGGITVRCVIDNKDLYEAVRSKKNVTEKRLRLEISCIKEMIQKGELTVHWIETKEQIANVLTKHGASAQNLLYCFETGLVNTVFMK</sequence>
<evidence type="ECO:0000256" key="1">
    <source>
        <dbReference type="SAM" id="MobiDB-lite"/>
    </source>
</evidence>
<feature type="compositionally biased region" description="Basic and acidic residues" evidence="1">
    <location>
        <begin position="80"/>
        <end position="98"/>
    </location>
</feature>
<dbReference type="OrthoDB" id="8188638at2759"/>
<dbReference type="Proteomes" id="UP000683360">
    <property type="component" value="Unassembled WGS sequence"/>
</dbReference>
<evidence type="ECO:0000313" key="4">
    <source>
        <dbReference type="Proteomes" id="UP000683360"/>
    </source>
</evidence>
<feature type="region of interest" description="Disordered" evidence="1">
    <location>
        <begin position="80"/>
        <end position="206"/>
    </location>
</feature>
<dbReference type="CDD" id="cd09272">
    <property type="entry name" value="RNase_HI_RT_Ty1"/>
    <property type="match status" value="1"/>
</dbReference>
<keyword evidence="4" id="KW-1185">Reference proteome</keyword>
<accession>A0A8S3Q1N8</accession>
<comment type="caution">
    <text evidence="3">The sequence shown here is derived from an EMBL/GenBank/DDBJ whole genome shotgun (WGS) entry which is preliminary data.</text>
</comment>
<dbReference type="AlphaFoldDB" id="A0A8S3Q1N8"/>
<evidence type="ECO:0000313" key="3">
    <source>
        <dbReference type="EMBL" id="CAG2188015.1"/>
    </source>
</evidence>
<protein>
    <recommendedName>
        <fullName evidence="2">Reverse transcriptase Ty1/copia-type domain-containing protein</fullName>
    </recommendedName>
</protein>
<organism evidence="3 4">
    <name type="scientific">Mytilus edulis</name>
    <name type="common">Blue mussel</name>
    <dbReference type="NCBI Taxonomy" id="6550"/>
    <lineage>
        <taxon>Eukaryota</taxon>
        <taxon>Metazoa</taxon>
        <taxon>Spiralia</taxon>
        <taxon>Lophotrochozoa</taxon>
        <taxon>Mollusca</taxon>
        <taxon>Bivalvia</taxon>
        <taxon>Autobranchia</taxon>
        <taxon>Pteriomorphia</taxon>
        <taxon>Mytilida</taxon>
        <taxon>Mytiloidea</taxon>
        <taxon>Mytilidae</taxon>
        <taxon>Mytilinae</taxon>
        <taxon>Mytilus</taxon>
    </lineage>
</organism>
<dbReference type="EMBL" id="CAJPWZ010000193">
    <property type="protein sequence ID" value="CAG2188015.1"/>
    <property type="molecule type" value="Genomic_DNA"/>
</dbReference>
<dbReference type="SUPFAM" id="SSF56672">
    <property type="entry name" value="DNA/RNA polymerases"/>
    <property type="match status" value="1"/>
</dbReference>
<gene>
    <name evidence="3" type="ORF">MEDL_3486</name>
</gene>
<dbReference type="Pfam" id="PF07727">
    <property type="entry name" value="RVT_2"/>
    <property type="match status" value="1"/>
</dbReference>
<reference evidence="3" key="1">
    <citation type="submission" date="2021-03" db="EMBL/GenBank/DDBJ databases">
        <authorList>
            <person name="Bekaert M."/>
        </authorList>
    </citation>
    <scope>NUCLEOTIDE SEQUENCE</scope>
</reference>
<evidence type="ECO:0000259" key="2">
    <source>
        <dbReference type="Pfam" id="PF07727"/>
    </source>
</evidence>
<dbReference type="InterPro" id="IPR013103">
    <property type="entry name" value="RVT_2"/>
</dbReference>
<dbReference type="InterPro" id="IPR043502">
    <property type="entry name" value="DNA/RNA_pol_sf"/>
</dbReference>
<feature type="compositionally biased region" description="Polar residues" evidence="1">
    <location>
        <begin position="147"/>
        <end position="166"/>
    </location>
</feature>